<dbReference type="InterPro" id="IPR027372">
    <property type="entry name" value="Phytase-like_dom"/>
</dbReference>
<dbReference type="SUPFAM" id="SSF50974">
    <property type="entry name" value="Nitrous oxide reductase, N-terminal domain"/>
    <property type="match status" value="1"/>
</dbReference>
<comment type="caution">
    <text evidence="4">The sequence shown here is derived from an EMBL/GenBank/DDBJ whole genome shotgun (WGS) entry which is preliminary data.</text>
</comment>
<feature type="domain" description="Phytase-like" evidence="3">
    <location>
        <begin position="53"/>
        <end position="411"/>
    </location>
</feature>
<feature type="chain" id="PRO_5046266796" evidence="2">
    <location>
        <begin position="22"/>
        <end position="468"/>
    </location>
</feature>
<dbReference type="SUPFAM" id="SSF50969">
    <property type="entry name" value="YVTN repeat-like/Quinoprotein amine dehydrogenase"/>
    <property type="match status" value="1"/>
</dbReference>
<sequence length="468" mass="48679">MKKTLLSSFILACMTGASAQAAPTLLAVGTLSNPTDLSGLSGTVETGDPANILGGIGSGLAYAGNNTFLALPDRGPNATAWAGGTSVDNTTSYISRFQTVAMNLVATPGTSAFTLTPTLTQTTLLYSPTALNYGAVTPSINSSNKYYFDGRSDNFAAGISTNPDNARLDPEGIRVSNDGTKVYISDEYGPYVYEFDRATGQRTRTFNLPASFAVGNLSSQGATEISSNTSGRVANKGMEGLAITPDGKTLVGFEQSPLIQDGGDGGRANRIVTIDIATGNTTHQYVYDNKDGSKSYNSSEILAINDHEFLVLERDGKGLGDGTSAAEKKLFKIDLGSATDIGPLSISGESNLLSYAVGKSLFLDIKAELVSQGIAVTAIPAKLEGASFGDDVINGLGQKLHTLWIANDNDFVAGVAGPNKFFVFGFTDADLAGSSLQLQQVAAVPVPGAVWLFGSALLGMLGLRRNKA</sequence>
<dbReference type="PANTHER" id="PTHR37957:SF1">
    <property type="entry name" value="PHYTASE-LIKE DOMAIN-CONTAINING PROTEIN"/>
    <property type="match status" value="1"/>
</dbReference>
<protein>
    <submittedName>
        <fullName evidence="4">Esterase-like activity of phytase family protein</fullName>
    </submittedName>
</protein>
<evidence type="ECO:0000256" key="1">
    <source>
        <dbReference type="SAM" id="Phobius"/>
    </source>
</evidence>
<dbReference type="EMBL" id="JACXSS010000001">
    <property type="protein sequence ID" value="MBD9354400.1"/>
    <property type="molecule type" value="Genomic_DNA"/>
</dbReference>
<dbReference type="RefSeq" id="WP_192372273.1">
    <property type="nucleotide sequence ID" value="NZ_CAJHIV010000001.1"/>
</dbReference>
<keyword evidence="1" id="KW-1133">Transmembrane helix</keyword>
<gene>
    <name evidence="4" type="ORF">IE877_00600</name>
</gene>
<dbReference type="Gene3D" id="2.130.10.10">
    <property type="entry name" value="YVTN repeat-like/Quinoprotein amine dehydrogenase"/>
    <property type="match status" value="1"/>
</dbReference>
<dbReference type="InterPro" id="IPR011044">
    <property type="entry name" value="Quino_amine_DH_bsu"/>
</dbReference>
<organism evidence="4 5">
    <name type="scientific">Methylomonas albis</name>
    <dbReference type="NCBI Taxonomy" id="1854563"/>
    <lineage>
        <taxon>Bacteria</taxon>
        <taxon>Pseudomonadati</taxon>
        <taxon>Pseudomonadota</taxon>
        <taxon>Gammaproteobacteria</taxon>
        <taxon>Methylococcales</taxon>
        <taxon>Methylococcaceae</taxon>
        <taxon>Methylomonas</taxon>
    </lineage>
</organism>
<proteinExistence type="predicted"/>
<dbReference type="PANTHER" id="PTHR37957">
    <property type="entry name" value="BLR7070 PROTEIN"/>
    <property type="match status" value="1"/>
</dbReference>
<name>A0ABR9CUU4_9GAMM</name>
<dbReference type="Proteomes" id="UP000652176">
    <property type="component" value="Unassembled WGS sequence"/>
</dbReference>
<keyword evidence="5" id="KW-1185">Reference proteome</keyword>
<keyword evidence="2" id="KW-0732">Signal</keyword>
<keyword evidence="1" id="KW-0472">Membrane</keyword>
<evidence type="ECO:0000256" key="2">
    <source>
        <dbReference type="SAM" id="SignalP"/>
    </source>
</evidence>
<feature type="transmembrane region" description="Helical" evidence="1">
    <location>
        <begin position="442"/>
        <end position="463"/>
    </location>
</feature>
<dbReference type="InterPro" id="IPR015943">
    <property type="entry name" value="WD40/YVTN_repeat-like_dom_sf"/>
</dbReference>
<dbReference type="InterPro" id="IPR011045">
    <property type="entry name" value="N2O_reductase_N"/>
</dbReference>
<evidence type="ECO:0000313" key="4">
    <source>
        <dbReference type="EMBL" id="MBD9354400.1"/>
    </source>
</evidence>
<accession>A0ABR9CUU4</accession>
<reference evidence="4 5" key="1">
    <citation type="submission" date="2020-09" db="EMBL/GenBank/DDBJ databases">
        <title>Methylomonas albis sp. nov. and Methylomonas fluvii sp. nov.: Two cold-adapted methanotrophs from the River Elbe and an amended description of Methylovulum psychrotolerans strain Eb1.</title>
        <authorList>
            <person name="Bussmann I.K."/>
            <person name="Klings K.-W."/>
            <person name="Warnstedt J."/>
            <person name="Hoppert M."/>
            <person name="Saborowski A."/>
            <person name="Horn F."/>
            <person name="Liebner S."/>
        </authorList>
    </citation>
    <scope>NUCLEOTIDE SEQUENCE [LARGE SCALE GENOMIC DNA]</scope>
    <source>
        <strain evidence="4 5">EbA</strain>
    </source>
</reference>
<evidence type="ECO:0000313" key="5">
    <source>
        <dbReference type="Proteomes" id="UP000652176"/>
    </source>
</evidence>
<feature type="signal peptide" evidence="2">
    <location>
        <begin position="1"/>
        <end position="21"/>
    </location>
</feature>
<keyword evidence="1" id="KW-0812">Transmembrane</keyword>
<evidence type="ECO:0000259" key="3">
    <source>
        <dbReference type="Pfam" id="PF13449"/>
    </source>
</evidence>
<dbReference type="Pfam" id="PF13449">
    <property type="entry name" value="Phytase-like"/>
    <property type="match status" value="1"/>
</dbReference>